<dbReference type="SUPFAM" id="SSF55174">
    <property type="entry name" value="Alpha-L RNA-binding motif"/>
    <property type="match status" value="1"/>
</dbReference>
<dbReference type="AlphaFoldDB" id="A0A1I2QGE3"/>
<accession>A0A1I2QGE3</accession>
<feature type="domain" description="RNA-binding S4" evidence="2">
    <location>
        <begin position="182"/>
        <end position="249"/>
    </location>
</feature>
<dbReference type="InterPro" id="IPR040591">
    <property type="entry name" value="RqcP2_RBD"/>
</dbReference>
<reference evidence="4" key="1">
    <citation type="submission" date="2016-10" db="EMBL/GenBank/DDBJ databases">
        <authorList>
            <person name="Varghese N."/>
            <person name="Submissions S."/>
        </authorList>
    </citation>
    <scope>NUCLEOTIDE SEQUENCE [LARGE SCALE GENOMIC DNA]</scope>
    <source>
        <strain evidence="4">DSM 20403</strain>
    </source>
</reference>
<organism evidence="3 4">
    <name type="scientific">Ligilactobacillus ruminis DSM 20403 = NBRC 102161</name>
    <dbReference type="NCBI Taxonomy" id="1423798"/>
    <lineage>
        <taxon>Bacteria</taxon>
        <taxon>Bacillati</taxon>
        <taxon>Bacillota</taxon>
        <taxon>Bacilli</taxon>
        <taxon>Lactobacillales</taxon>
        <taxon>Lactobacillaceae</taxon>
        <taxon>Ligilactobacillus</taxon>
    </lineage>
</organism>
<dbReference type="EMBL" id="FOPI01000008">
    <property type="protein sequence ID" value="SFG27040.1"/>
    <property type="molecule type" value="Genomic_DNA"/>
</dbReference>
<keyword evidence="1" id="KW-0694">RNA-binding</keyword>
<proteinExistence type="predicted"/>
<dbReference type="SMART" id="SM00363">
    <property type="entry name" value="S4"/>
    <property type="match status" value="1"/>
</dbReference>
<dbReference type="RefSeq" id="WP_046922078.1">
    <property type="nucleotide sequence ID" value="NZ_AYYL01000003.1"/>
</dbReference>
<dbReference type="InterPro" id="IPR012677">
    <property type="entry name" value="Nucleotide-bd_a/b_plait_sf"/>
</dbReference>
<dbReference type="Proteomes" id="UP000182635">
    <property type="component" value="Unassembled WGS sequence"/>
</dbReference>
<dbReference type="OrthoDB" id="9812787at2"/>
<sequence length="261" mass="30151">MDGIYQHFRPEEASVIDSLNEAIVRAKDEYRPILTHFLNPRQHFIADVLIGRFDDVKLKTFGGFLGSERKRILFYPEYYEPQDNDFSMSLLEINYPVKFAKLEHRTILGTLANCGLERDVIGDIITDGTKWQFFCEKEIEPYLLENIDRVGKVKVKLGEIPLQNAVSPIEEWDHATVILSSLRCDVLISSVYNLSRKHVKDLLQTNKVSLNWMIFSKADFEIRVHDVLSVRGYGRVRMDELTGVSKKGKFIAKVSVLKKLR</sequence>
<dbReference type="Gene3D" id="3.30.70.330">
    <property type="match status" value="1"/>
</dbReference>
<dbReference type="Pfam" id="PF17774">
    <property type="entry name" value="YlmH_RBD"/>
    <property type="match status" value="1"/>
</dbReference>
<dbReference type="PROSITE" id="PS50889">
    <property type="entry name" value="S4"/>
    <property type="match status" value="1"/>
</dbReference>
<dbReference type="Gene3D" id="3.30.1370.160">
    <property type="match status" value="1"/>
</dbReference>
<evidence type="ECO:0000256" key="1">
    <source>
        <dbReference type="PROSITE-ProRule" id="PRU00182"/>
    </source>
</evidence>
<evidence type="ECO:0000313" key="4">
    <source>
        <dbReference type="Proteomes" id="UP000182635"/>
    </source>
</evidence>
<evidence type="ECO:0000259" key="2">
    <source>
        <dbReference type="SMART" id="SM00363"/>
    </source>
</evidence>
<name>A0A1I2QGE3_9LACO</name>
<gene>
    <name evidence="3" type="ORF">SAMN02910432_00644</name>
</gene>
<dbReference type="InterPro" id="IPR002942">
    <property type="entry name" value="S4_RNA-bd"/>
</dbReference>
<dbReference type="GO" id="GO:0003723">
    <property type="term" value="F:RNA binding"/>
    <property type="evidence" value="ECO:0007669"/>
    <property type="project" value="UniProtKB-KW"/>
</dbReference>
<protein>
    <submittedName>
        <fullName evidence="3">RNA-binding protein YlmH, contains S4-like domain</fullName>
    </submittedName>
</protein>
<evidence type="ECO:0000313" key="3">
    <source>
        <dbReference type="EMBL" id="SFG27040.1"/>
    </source>
</evidence>